<dbReference type="AlphaFoldDB" id="A0A0A9F5X1"/>
<reference evidence="1" key="1">
    <citation type="submission" date="2014-09" db="EMBL/GenBank/DDBJ databases">
        <authorList>
            <person name="Magalhaes I.L.F."/>
            <person name="Oliveira U."/>
            <person name="Santos F.R."/>
            <person name="Vidigal T.H.D.A."/>
            <person name="Brescovit A.D."/>
            <person name="Santos A.J."/>
        </authorList>
    </citation>
    <scope>NUCLEOTIDE SEQUENCE</scope>
    <source>
        <tissue evidence="1">Shoot tissue taken approximately 20 cm above the soil surface</tissue>
    </source>
</reference>
<accession>A0A0A9F5X1</accession>
<proteinExistence type="predicted"/>
<evidence type="ECO:0000313" key="1">
    <source>
        <dbReference type="EMBL" id="JAE08440.1"/>
    </source>
</evidence>
<organism evidence="1">
    <name type="scientific">Arundo donax</name>
    <name type="common">Giant reed</name>
    <name type="synonym">Donax arundinaceus</name>
    <dbReference type="NCBI Taxonomy" id="35708"/>
    <lineage>
        <taxon>Eukaryota</taxon>
        <taxon>Viridiplantae</taxon>
        <taxon>Streptophyta</taxon>
        <taxon>Embryophyta</taxon>
        <taxon>Tracheophyta</taxon>
        <taxon>Spermatophyta</taxon>
        <taxon>Magnoliopsida</taxon>
        <taxon>Liliopsida</taxon>
        <taxon>Poales</taxon>
        <taxon>Poaceae</taxon>
        <taxon>PACMAD clade</taxon>
        <taxon>Arundinoideae</taxon>
        <taxon>Arundineae</taxon>
        <taxon>Arundo</taxon>
    </lineage>
</organism>
<name>A0A0A9F5X1_ARUDO</name>
<dbReference type="EMBL" id="GBRH01189456">
    <property type="protein sequence ID" value="JAE08440.1"/>
    <property type="molecule type" value="Transcribed_RNA"/>
</dbReference>
<sequence length="35" mass="3965">MKLIANYDFRSCTKHQLLFLNATRLAPAIIPFSGL</sequence>
<protein>
    <submittedName>
        <fullName evidence="1">Uncharacterized protein</fullName>
    </submittedName>
</protein>
<reference evidence="1" key="2">
    <citation type="journal article" date="2015" name="Data Brief">
        <title>Shoot transcriptome of the giant reed, Arundo donax.</title>
        <authorList>
            <person name="Barrero R.A."/>
            <person name="Guerrero F.D."/>
            <person name="Moolhuijzen P."/>
            <person name="Goolsby J.A."/>
            <person name="Tidwell J."/>
            <person name="Bellgard S.E."/>
            <person name="Bellgard M.I."/>
        </authorList>
    </citation>
    <scope>NUCLEOTIDE SEQUENCE</scope>
    <source>
        <tissue evidence="1">Shoot tissue taken approximately 20 cm above the soil surface</tissue>
    </source>
</reference>